<name>A0A3M0GBD8_9ACTN</name>
<comment type="caution">
    <text evidence="1">The sequence shown here is derived from an EMBL/GenBank/DDBJ whole genome shotgun (WGS) entry which is preliminary data.</text>
</comment>
<sequence length="171" mass="18751">MISFRKIFADELGRLCPAGEEVVDVISAQYHPGLEREPDESNTVTFDPINGLNVSSWNDSAEQLVGGLTLDTRRGHQAVGLARAFMTGSNLVLTTRRLLVIGHVSSDTTPEVAWEGPLSSIEAITHDPRFPLELCRIRVNCADGSMVRLWCGVLPWAARRFVASFVSTASR</sequence>
<evidence type="ECO:0000313" key="2">
    <source>
        <dbReference type="Proteomes" id="UP000275256"/>
    </source>
</evidence>
<organism evidence="1 2">
    <name type="scientific">Tessaracoccus antarcticus</name>
    <dbReference type="NCBI Taxonomy" id="2479848"/>
    <lineage>
        <taxon>Bacteria</taxon>
        <taxon>Bacillati</taxon>
        <taxon>Actinomycetota</taxon>
        <taxon>Actinomycetes</taxon>
        <taxon>Propionibacteriales</taxon>
        <taxon>Propionibacteriaceae</taxon>
        <taxon>Tessaracoccus</taxon>
    </lineage>
</organism>
<dbReference type="EMBL" id="REFW01000001">
    <property type="protein sequence ID" value="RMB62295.1"/>
    <property type="molecule type" value="Genomic_DNA"/>
</dbReference>
<accession>A0A3M0GBD8</accession>
<reference evidence="1 2" key="1">
    <citation type="submission" date="2018-10" db="EMBL/GenBank/DDBJ databases">
        <title>Tessaracoccus antarcticuss sp. nov., isolated from sediment.</title>
        <authorList>
            <person name="Zhou L.Y."/>
            <person name="Du Z.J."/>
        </authorList>
    </citation>
    <scope>NUCLEOTIDE SEQUENCE [LARGE SCALE GENOMIC DNA]</scope>
    <source>
        <strain evidence="1 2">JDX10</strain>
    </source>
</reference>
<protein>
    <submittedName>
        <fullName evidence="1">Uncharacterized protein</fullName>
    </submittedName>
</protein>
<proteinExistence type="predicted"/>
<gene>
    <name evidence="1" type="ORF">EAX62_06985</name>
</gene>
<keyword evidence="2" id="KW-1185">Reference proteome</keyword>
<dbReference type="Proteomes" id="UP000275256">
    <property type="component" value="Unassembled WGS sequence"/>
</dbReference>
<evidence type="ECO:0000313" key="1">
    <source>
        <dbReference type="EMBL" id="RMB62295.1"/>
    </source>
</evidence>
<dbReference type="OrthoDB" id="3730433at2"/>
<dbReference type="AlphaFoldDB" id="A0A3M0GBD8"/>
<dbReference type="RefSeq" id="WP_121900845.1">
    <property type="nucleotide sequence ID" value="NZ_REFW01000001.1"/>
</dbReference>